<dbReference type="CDD" id="cd19821">
    <property type="entry name" value="Bbox1_BBX-like"/>
    <property type="match status" value="1"/>
</dbReference>
<evidence type="ECO:0000256" key="2">
    <source>
        <dbReference type="ARBA" id="ARBA00022771"/>
    </source>
</evidence>
<evidence type="ECO:0000256" key="3">
    <source>
        <dbReference type="ARBA" id="ARBA00022833"/>
    </source>
</evidence>
<feature type="domain" description="B box-type" evidence="6">
    <location>
        <begin position="25"/>
        <end position="72"/>
    </location>
</feature>
<dbReference type="OrthoDB" id="153872at2759"/>
<name>A0A9Q0FHR8_9ROSI</name>
<accession>A0A9Q0FHR8</accession>
<feature type="region of interest" description="Disordered" evidence="5">
    <location>
        <begin position="104"/>
        <end position="124"/>
    </location>
</feature>
<evidence type="ECO:0000256" key="1">
    <source>
        <dbReference type="ARBA" id="ARBA00022723"/>
    </source>
</evidence>
<keyword evidence="3" id="KW-0862">Zinc</keyword>
<reference evidence="7" key="2">
    <citation type="journal article" date="2023" name="Plants (Basel)">
        <title>Annotation of the Turnera subulata (Passifloraceae) Draft Genome Reveals the S-Locus Evolved after the Divergence of Turneroideae from Passifloroideae in a Stepwise Manner.</title>
        <authorList>
            <person name="Henning P.M."/>
            <person name="Roalson E.H."/>
            <person name="Mir W."/>
            <person name="McCubbin A.G."/>
            <person name="Shore J.S."/>
        </authorList>
    </citation>
    <scope>NUCLEOTIDE SEQUENCE</scope>
    <source>
        <strain evidence="7">F60SS</strain>
    </source>
</reference>
<dbReference type="EMBL" id="JAKUCV010005307">
    <property type="protein sequence ID" value="KAJ4831694.1"/>
    <property type="molecule type" value="Genomic_DNA"/>
</dbReference>
<organism evidence="7 8">
    <name type="scientific">Turnera subulata</name>
    <dbReference type="NCBI Taxonomy" id="218843"/>
    <lineage>
        <taxon>Eukaryota</taxon>
        <taxon>Viridiplantae</taxon>
        <taxon>Streptophyta</taxon>
        <taxon>Embryophyta</taxon>
        <taxon>Tracheophyta</taxon>
        <taxon>Spermatophyta</taxon>
        <taxon>Magnoliopsida</taxon>
        <taxon>eudicotyledons</taxon>
        <taxon>Gunneridae</taxon>
        <taxon>Pentapetalae</taxon>
        <taxon>rosids</taxon>
        <taxon>fabids</taxon>
        <taxon>Malpighiales</taxon>
        <taxon>Passifloraceae</taxon>
        <taxon>Turnera</taxon>
    </lineage>
</organism>
<reference evidence="7" key="1">
    <citation type="submission" date="2022-02" db="EMBL/GenBank/DDBJ databases">
        <authorList>
            <person name="Henning P.M."/>
            <person name="McCubbin A.G."/>
            <person name="Shore J.S."/>
        </authorList>
    </citation>
    <scope>NUCLEOTIDE SEQUENCE</scope>
    <source>
        <strain evidence="7">F60SS</strain>
        <tissue evidence="7">Leaves</tissue>
    </source>
</reference>
<comment type="caution">
    <text evidence="7">The sequence shown here is derived from an EMBL/GenBank/DDBJ whole genome shotgun (WGS) entry which is preliminary data.</text>
</comment>
<dbReference type="Pfam" id="PF00643">
    <property type="entry name" value="zf-B_box"/>
    <property type="match status" value="1"/>
</dbReference>
<evidence type="ECO:0000313" key="7">
    <source>
        <dbReference type="EMBL" id="KAJ4831694.1"/>
    </source>
</evidence>
<dbReference type="Proteomes" id="UP001141552">
    <property type="component" value="Unassembled WGS sequence"/>
</dbReference>
<evidence type="ECO:0000256" key="5">
    <source>
        <dbReference type="SAM" id="MobiDB-lite"/>
    </source>
</evidence>
<dbReference type="PANTHER" id="PTHR31717:SF142">
    <property type="entry name" value="B-BOX DOMAIN PROTEIN 30-RELATED"/>
    <property type="match status" value="1"/>
</dbReference>
<keyword evidence="2 4" id="KW-0863">Zinc-finger</keyword>
<sequence length="124" mass="13667">MCRGIQEKNQASLCSTDAVSSHATSNSVVCCELCSSRASLYCQADDAFLCQKCDKSVHGANFLALRHVRCVLCNTCQKLTQRYLVGASMEVVFPTIDTQRQGMQCDSDTEDQRSGSPELPFQFL</sequence>
<proteinExistence type="predicted"/>
<keyword evidence="8" id="KW-1185">Reference proteome</keyword>
<dbReference type="InterPro" id="IPR000315">
    <property type="entry name" value="Znf_B-box"/>
</dbReference>
<evidence type="ECO:0000313" key="8">
    <source>
        <dbReference type="Proteomes" id="UP001141552"/>
    </source>
</evidence>
<protein>
    <recommendedName>
        <fullName evidence="6">B box-type domain-containing protein</fullName>
    </recommendedName>
</protein>
<dbReference type="AlphaFoldDB" id="A0A9Q0FHR8"/>
<keyword evidence="1" id="KW-0479">Metal-binding</keyword>
<evidence type="ECO:0000259" key="6">
    <source>
        <dbReference type="PROSITE" id="PS50119"/>
    </source>
</evidence>
<dbReference type="PANTHER" id="PTHR31717">
    <property type="entry name" value="ZINC FINGER PROTEIN CONSTANS-LIKE 10"/>
    <property type="match status" value="1"/>
</dbReference>
<dbReference type="InterPro" id="IPR049808">
    <property type="entry name" value="CONSTANS-like_Bbox1"/>
</dbReference>
<gene>
    <name evidence="7" type="ORF">Tsubulata_033177</name>
</gene>
<dbReference type="PROSITE" id="PS50119">
    <property type="entry name" value="ZF_BBOX"/>
    <property type="match status" value="1"/>
</dbReference>
<dbReference type="SMART" id="SM00336">
    <property type="entry name" value="BBOX"/>
    <property type="match status" value="1"/>
</dbReference>
<evidence type="ECO:0000256" key="4">
    <source>
        <dbReference type="PROSITE-ProRule" id="PRU00024"/>
    </source>
</evidence>
<dbReference type="GO" id="GO:0008270">
    <property type="term" value="F:zinc ion binding"/>
    <property type="evidence" value="ECO:0007669"/>
    <property type="project" value="UniProtKB-KW"/>
</dbReference>